<dbReference type="Gene3D" id="3.40.50.880">
    <property type="match status" value="1"/>
</dbReference>
<sequence>MINNKHTNTYILGGGYMKNVPDKGAAFYQAIIGNRTTANVLICCFAMSPDKWQEGFETDRDLITMFNGDTTLSFKCADMDSFTDQIDWADIIIFRGGSSQELIARLNNIQDWREHISHKTVVGASAGVYMLSSYYVVTDSMPRLTEGLGLLPIVVAAHYRSTFIHDGDINKSRIFWDEVDELMESQSEGRDIIKLREGEFLLYSE</sequence>
<comment type="similarity">
    <text evidence="1">Belongs to the peptidase S51 family.</text>
</comment>
<keyword evidence="3" id="KW-0378">Hydrolase</keyword>
<name>K2A2H9_9BACT</name>
<gene>
    <name evidence="5" type="ORF">ACD_71C00222G0023</name>
</gene>
<evidence type="ECO:0000313" key="5">
    <source>
        <dbReference type="EMBL" id="EKD44164.1"/>
    </source>
</evidence>
<evidence type="ECO:0000256" key="3">
    <source>
        <dbReference type="ARBA" id="ARBA00022801"/>
    </source>
</evidence>
<dbReference type="InterPro" id="IPR029062">
    <property type="entry name" value="Class_I_gatase-like"/>
</dbReference>
<keyword evidence="2" id="KW-0645">Protease</keyword>
<dbReference type="EMBL" id="AMFJ01028953">
    <property type="protein sequence ID" value="EKD44164.1"/>
    <property type="molecule type" value="Genomic_DNA"/>
</dbReference>
<accession>K2A2H9</accession>
<dbReference type="InterPro" id="IPR005320">
    <property type="entry name" value="Peptidase_S51"/>
</dbReference>
<dbReference type="GO" id="GO:0006508">
    <property type="term" value="P:proteolysis"/>
    <property type="evidence" value="ECO:0007669"/>
    <property type="project" value="UniProtKB-KW"/>
</dbReference>
<dbReference type="Pfam" id="PF03575">
    <property type="entry name" value="Peptidase_S51"/>
    <property type="match status" value="1"/>
</dbReference>
<organism evidence="5">
    <name type="scientific">uncultured bacterium</name>
    <name type="common">gcode 4</name>
    <dbReference type="NCBI Taxonomy" id="1234023"/>
    <lineage>
        <taxon>Bacteria</taxon>
        <taxon>environmental samples</taxon>
    </lineage>
</organism>
<evidence type="ECO:0000256" key="2">
    <source>
        <dbReference type="ARBA" id="ARBA00022670"/>
    </source>
</evidence>
<evidence type="ECO:0008006" key="6">
    <source>
        <dbReference type="Google" id="ProtNLM"/>
    </source>
</evidence>
<proteinExistence type="inferred from homology"/>
<dbReference type="AlphaFoldDB" id="K2A2H9"/>
<comment type="caution">
    <text evidence="5">The sequence shown here is derived from an EMBL/GenBank/DDBJ whole genome shotgun (WGS) entry which is preliminary data.</text>
</comment>
<evidence type="ECO:0000256" key="4">
    <source>
        <dbReference type="ARBA" id="ARBA00022825"/>
    </source>
</evidence>
<keyword evidence="4" id="KW-0720">Serine protease</keyword>
<dbReference type="SUPFAM" id="SSF52317">
    <property type="entry name" value="Class I glutamine amidotransferase-like"/>
    <property type="match status" value="1"/>
</dbReference>
<reference evidence="5" key="1">
    <citation type="journal article" date="2012" name="Science">
        <title>Fermentation, hydrogen, and sulfur metabolism in multiple uncultivated bacterial phyla.</title>
        <authorList>
            <person name="Wrighton K.C."/>
            <person name="Thomas B.C."/>
            <person name="Sharon I."/>
            <person name="Miller C.S."/>
            <person name="Castelle C.J."/>
            <person name="VerBerkmoes N.C."/>
            <person name="Wilkins M.J."/>
            <person name="Hettich R.L."/>
            <person name="Lipton M.S."/>
            <person name="Williams K.H."/>
            <person name="Long P.E."/>
            <person name="Banfield J.F."/>
        </authorList>
    </citation>
    <scope>NUCLEOTIDE SEQUENCE [LARGE SCALE GENOMIC DNA]</scope>
</reference>
<protein>
    <recommendedName>
        <fullName evidence="6">Peptidase</fullName>
    </recommendedName>
</protein>
<dbReference type="GO" id="GO:0008236">
    <property type="term" value="F:serine-type peptidase activity"/>
    <property type="evidence" value="ECO:0007669"/>
    <property type="project" value="UniProtKB-KW"/>
</dbReference>
<evidence type="ECO:0000256" key="1">
    <source>
        <dbReference type="ARBA" id="ARBA00006534"/>
    </source>
</evidence>